<comment type="caution">
    <text evidence="2">The sequence shown here is derived from an EMBL/GenBank/DDBJ whole genome shotgun (WGS) entry which is preliminary data.</text>
</comment>
<dbReference type="Proteomes" id="UP001197093">
    <property type="component" value="Unassembled WGS sequence"/>
</dbReference>
<keyword evidence="3" id="KW-1185">Reference proteome</keyword>
<feature type="region of interest" description="Disordered" evidence="1">
    <location>
        <begin position="17"/>
        <end position="57"/>
    </location>
</feature>
<name>A0AAD4HVG9_9PEZI</name>
<protein>
    <submittedName>
        <fullName evidence="2">Uncharacterized protein</fullName>
    </submittedName>
</protein>
<dbReference type="PANTHER" id="PTHR42085">
    <property type="entry name" value="F-BOX DOMAIN-CONTAINING PROTEIN"/>
    <property type="match status" value="1"/>
</dbReference>
<evidence type="ECO:0000313" key="3">
    <source>
        <dbReference type="Proteomes" id="UP001197093"/>
    </source>
</evidence>
<evidence type="ECO:0000256" key="1">
    <source>
        <dbReference type="SAM" id="MobiDB-lite"/>
    </source>
</evidence>
<dbReference type="EMBL" id="JAHCVI010000003">
    <property type="protein sequence ID" value="KAG7288349.1"/>
    <property type="molecule type" value="Genomic_DNA"/>
</dbReference>
<dbReference type="PANTHER" id="PTHR42085:SF2">
    <property type="entry name" value="F-BOX DOMAIN-CONTAINING PROTEIN"/>
    <property type="match status" value="1"/>
</dbReference>
<sequence>MNIKRFLRRLRAAIGRRKKTKKVGDAQKSVDAAATAEPVIVHHPQVQRTQPGDGDIKPASTAELRATADPQNLSPFLGGLPLELRRKIYYEVWAGYLKPRRVAPAQPGSDLRLHVYTPSSASTTMTHTRCVLHPGESVRPDSFVTRPWPFDTHGVDPSFPPPRWFFEAWVVRLNWGKHWKCQHAVQKQWDSSKPVMYGQAQLVMGERSPFLPLFLACKKMYLEAAQSFFETVTLVFTSSLDAHRFFTQQPHRFLPHLRHLELSFTHPNDHLYLTRIQHDEPYLPHTPDANHPAGPASAAVVLHDNHQDFENIGLTVPLPHGDEHVCFNMWCRVNAFGGELWRTLMLQGVRGATPGLRDLSVNLGGRMKRSVILDLFGTIEEDEEGEASSIAGGVQAAALQPEFWVLPGNLAVMFAFGDQKKAYKQVGTKMVKMEWVD</sequence>
<dbReference type="AlphaFoldDB" id="A0AAD4HVG9"/>
<organism evidence="2 3">
    <name type="scientific">Staphylotrichum longicolle</name>
    <dbReference type="NCBI Taxonomy" id="669026"/>
    <lineage>
        <taxon>Eukaryota</taxon>
        <taxon>Fungi</taxon>
        <taxon>Dikarya</taxon>
        <taxon>Ascomycota</taxon>
        <taxon>Pezizomycotina</taxon>
        <taxon>Sordariomycetes</taxon>
        <taxon>Sordariomycetidae</taxon>
        <taxon>Sordariales</taxon>
        <taxon>Chaetomiaceae</taxon>
        <taxon>Staphylotrichum</taxon>
    </lineage>
</organism>
<dbReference type="InterPro" id="IPR038883">
    <property type="entry name" value="AN11006-like"/>
</dbReference>
<reference evidence="2" key="1">
    <citation type="submission" date="2023-02" db="EMBL/GenBank/DDBJ databases">
        <authorList>
            <person name="Palmer J.M."/>
        </authorList>
    </citation>
    <scope>NUCLEOTIDE SEQUENCE</scope>
    <source>
        <strain evidence="2">FW57</strain>
    </source>
</reference>
<accession>A0AAD4HVG9</accession>
<gene>
    <name evidence="2" type="ORF">NEMBOFW57_007880</name>
</gene>
<proteinExistence type="predicted"/>
<evidence type="ECO:0000313" key="2">
    <source>
        <dbReference type="EMBL" id="KAG7288349.1"/>
    </source>
</evidence>